<dbReference type="AlphaFoldDB" id="A0A937RSY5"/>
<dbReference type="InterPro" id="IPR037217">
    <property type="entry name" value="Trp/Indoleamine_2_3_dOase-like"/>
</dbReference>
<protein>
    <submittedName>
        <fullName evidence="1">DUF1864 family protein</fullName>
    </submittedName>
</protein>
<reference evidence="1" key="1">
    <citation type="submission" date="2020-12" db="EMBL/GenBank/DDBJ databases">
        <title>Genomic characterization of non-nitrogen-fixing Frankia strains.</title>
        <authorList>
            <person name="Carlos-Shanley C."/>
            <person name="Guerra T."/>
            <person name="Hahn D."/>
        </authorList>
    </citation>
    <scope>NUCLEOTIDE SEQUENCE</scope>
    <source>
        <strain evidence="1">CN6</strain>
    </source>
</reference>
<dbReference type="EMBL" id="JAEACQ010000268">
    <property type="protein sequence ID" value="MBL7631361.1"/>
    <property type="molecule type" value="Genomic_DNA"/>
</dbReference>
<dbReference type="Gene3D" id="1.20.58.480">
    <property type="match status" value="1"/>
</dbReference>
<organism evidence="1 2">
    <name type="scientific">Frankia nepalensis</name>
    <dbReference type="NCBI Taxonomy" id="1836974"/>
    <lineage>
        <taxon>Bacteria</taxon>
        <taxon>Bacillati</taxon>
        <taxon>Actinomycetota</taxon>
        <taxon>Actinomycetes</taxon>
        <taxon>Frankiales</taxon>
        <taxon>Frankiaceae</taxon>
        <taxon>Frankia</taxon>
    </lineage>
</organism>
<dbReference type="GO" id="GO:0020037">
    <property type="term" value="F:heme binding"/>
    <property type="evidence" value="ECO:0007669"/>
    <property type="project" value="InterPro"/>
</dbReference>
<evidence type="ECO:0000313" key="2">
    <source>
        <dbReference type="Proteomes" id="UP000604475"/>
    </source>
</evidence>
<gene>
    <name evidence="1" type="ORF">I7412_30220</name>
</gene>
<comment type="caution">
    <text evidence="1">The sequence shown here is derived from an EMBL/GenBank/DDBJ whole genome shotgun (WGS) entry which is preliminary data.</text>
</comment>
<dbReference type="Pfam" id="PF08933">
    <property type="entry name" value="PrnB"/>
    <property type="match status" value="1"/>
</dbReference>
<dbReference type="GO" id="GO:0046872">
    <property type="term" value="F:metal ion binding"/>
    <property type="evidence" value="ECO:0007669"/>
    <property type="project" value="InterPro"/>
</dbReference>
<sequence length="369" mass="39884">MTTTDIVTLDVSPAAVTALDPLDVDSRLPRLWEMNARADVDALASLLRDSLPADDRLAGFSLPESLAAMRDLGLIVGSLRRHGAEPVETVREAEPVLLALGARTGMIPRDTVHHYCTWNPVGARERLFTGEPMERALVASVREPMPALAAAIEAGSRLAELDPRQPDFAQGAQQLAETLLALEDSIDSVTANVTPEFFALTMRPYFVSKVRVGDGSYVGPAAAHVPVPLIDLQLWASDHATSGYRDYWRGVAQYGLPQWRRCYEEFADRPSLVTRTAAALAEVGGSPARSAAAVTSSARELARSLRALVVFRGKHLTIARRTYTPELLPDTGLVAHRGGLALLDELLLLTRRNAALVPTATGTEITGER</sequence>
<keyword evidence="2" id="KW-1185">Reference proteome</keyword>
<dbReference type="InterPro" id="IPR015029">
    <property type="entry name" value="PrnB"/>
</dbReference>
<dbReference type="Proteomes" id="UP000604475">
    <property type="component" value="Unassembled WGS sequence"/>
</dbReference>
<dbReference type="SUPFAM" id="SSF140959">
    <property type="entry name" value="Indolic compounds 2,3-dioxygenase-like"/>
    <property type="match status" value="1"/>
</dbReference>
<evidence type="ECO:0000313" key="1">
    <source>
        <dbReference type="EMBL" id="MBL7631361.1"/>
    </source>
</evidence>
<proteinExistence type="predicted"/>
<dbReference type="Gene3D" id="1.20.58.1320">
    <property type="match status" value="1"/>
</dbReference>
<accession>A0A937RSY5</accession>
<dbReference type="RefSeq" id="WP_203005360.1">
    <property type="nucleotide sequence ID" value="NZ_JADWYU010000144.1"/>
</dbReference>
<dbReference type="GO" id="GO:0019441">
    <property type="term" value="P:L-tryptophan catabolic process to kynurenine"/>
    <property type="evidence" value="ECO:0007669"/>
    <property type="project" value="InterPro"/>
</dbReference>
<name>A0A937RSY5_9ACTN</name>